<dbReference type="Pfam" id="PF12680">
    <property type="entry name" value="SnoaL_2"/>
    <property type="match status" value="1"/>
</dbReference>
<protein>
    <recommendedName>
        <fullName evidence="1">SnoaL-like domain-containing protein</fullName>
    </recommendedName>
</protein>
<comment type="caution">
    <text evidence="2">The sequence shown here is derived from an EMBL/GenBank/DDBJ whole genome shotgun (WGS) entry which is preliminary data.</text>
</comment>
<evidence type="ECO:0000313" key="2">
    <source>
        <dbReference type="EMBL" id="KRK22212.1"/>
    </source>
</evidence>
<reference evidence="2 3" key="1">
    <citation type="journal article" date="2015" name="Genome Announc.">
        <title>Expanding the biotechnology potential of lactobacilli through comparative genomics of 213 strains and associated genera.</title>
        <authorList>
            <person name="Sun Z."/>
            <person name="Harris H.M."/>
            <person name="McCann A."/>
            <person name="Guo C."/>
            <person name="Argimon S."/>
            <person name="Zhang W."/>
            <person name="Yang X."/>
            <person name="Jeffery I.B."/>
            <person name="Cooney J.C."/>
            <person name="Kagawa T.F."/>
            <person name="Liu W."/>
            <person name="Song Y."/>
            <person name="Salvetti E."/>
            <person name="Wrobel A."/>
            <person name="Rasinkangas P."/>
            <person name="Parkhill J."/>
            <person name="Rea M.C."/>
            <person name="O'Sullivan O."/>
            <person name="Ritari J."/>
            <person name="Douillard F.P."/>
            <person name="Paul Ross R."/>
            <person name="Yang R."/>
            <person name="Briner A.E."/>
            <person name="Felis G.E."/>
            <person name="de Vos W.M."/>
            <person name="Barrangou R."/>
            <person name="Klaenhammer T.R."/>
            <person name="Caufield P.W."/>
            <person name="Cui Y."/>
            <person name="Zhang H."/>
            <person name="O'Toole P.W."/>
        </authorList>
    </citation>
    <scope>NUCLEOTIDE SEQUENCE [LARGE SCALE GENOMIC DNA]</scope>
    <source>
        <strain evidence="2 3">DSM 20314</strain>
    </source>
</reference>
<dbReference type="InterPro" id="IPR032710">
    <property type="entry name" value="NTF2-like_dom_sf"/>
</dbReference>
<dbReference type="Proteomes" id="UP000051020">
    <property type="component" value="Unassembled WGS sequence"/>
</dbReference>
<sequence length="131" mass="15625">MKPIDIASAQRRTTIIQRYFSMWLTRDFSKLKQVIATDCYYQECYGPAYCSFAEIQAWIQHQLTVQRVIVWQIQRIWTATDGTMFVQWHFEAQTQRLTVFDGLSSSHFNAANQIDDLREYQTTTQHTYPYH</sequence>
<dbReference type="Gene3D" id="3.10.450.50">
    <property type="match status" value="1"/>
</dbReference>
<evidence type="ECO:0000313" key="3">
    <source>
        <dbReference type="Proteomes" id="UP000051020"/>
    </source>
</evidence>
<organism evidence="2 3">
    <name type="scientific">Lactiplantibacillus pentosus DSM 20314</name>
    <dbReference type="NCBI Taxonomy" id="1423791"/>
    <lineage>
        <taxon>Bacteria</taxon>
        <taxon>Bacillati</taxon>
        <taxon>Bacillota</taxon>
        <taxon>Bacilli</taxon>
        <taxon>Lactobacillales</taxon>
        <taxon>Lactobacillaceae</taxon>
        <taxon>Lactiplantibacillus</taxon>
    </lineage>
</organism>
<proteinExistence type="predicted"/>
<dbReference type="SUPFAM" id="SSF54427">
    <property type="entry name" value="NTF2-like"/>
    <property type="match status" value="1"/>
</dbReference>
<evidence type="ECO:0000259" key="1">
    <source>
        <dbReference type="Pfam" id="PF12680"/>
    </source>
</evidence>
<dbReference type="EMBL" id="AZCU01000025">
    <property type="protein sequence ID" value="KRK22212.1"/>
    <property type="molecule type" value="Genomic_DNA"/>
</dbReference>
<dbReference type="AlphaFoldDB" id="A0A837R507"/>
<dbReference type="InterPro" id="IPR037401">
    <property type="entry name" value="SnoaL-like"/>
</dbReference>
<accession>A0A837R507</accession>
<feature type="domain" description="SnoaL-like" evidence="1">
    <location>
        <begin position="16"/>
        <end position="104"/>
    </location>
</feature>
<dbReference type="RefSeq" id="WP_050338668.1">
    <property type="nucleotide sequence ID" value="NZ_AZCU01000025.1"/>
</dbReference>
<name>A0A837R507_LACPE</name>
<dbReference type="GeneID" id="49394011"/>
<gene>
    <name evidence="2" type="ORF">FD24_GL001891</name>
</gene>